<dbReference type="InterPro" id="IPR011990">
    <property type="entry name" value="TPR-like_helical_dom_sf"/>
</dbReference>
<organism evidence="1 2">
    <name type="scientific">Streptosporangium algeriense</name>
    <dbReference type="NCBI Taxonomy" id="1682748"/>
    <lineage>
        <taxon>Bacteria</taxon>
        <taxon>Bacillati</taxon>
        <taxon>Actinomycetota</taxon>
        <taxon>Actinomycetes</taxon>
        <taxon>Streptosporangiales</taxon>
        <taxon>Streptosporangiaceae</taxon>
        <taxon>Streptosporangium</taxon>
    </lineage>
</organism>
<dbReference type="SUPFAM" id="SSF48452">
    <property type="entry name" value="TPR-like"/>
    <property type="match status" value="1"/>
</dbReference>
<protein>
    <submittedName>
        <fullName evidence="1">Tetratricopeptide repeat protein</fullName>
    </submittedName>
</protein>
<evidence type="ECO:0000313" key="1">
    <source>
        <dbReference type="EMBL" id="MFD0891556.1"/>
    </source>
</evidence>
<name>A0ABW3E881_9ACTN</name>
<sequence>VPPGLSLPSFGGPDEAVGWYEEELPNLMAAARHAASLDRHEAAWRIPRLLASFLDLHVPGEAWATVYRVAAEASRRAGEPYEEGFALNHLAWVSVLLGRPEEAVAHYEEALTVARRIGDPGLEGDVLVNMGATYFRLGRFTDSASCHGRALEIARRSGDRRLEAETLNDLARNDNELGRHHEALPGARAALEIYTELGDRY</sequence>
<dbReference type="Gene3D" id="1.25.40.10">
    <property type="entry name" value="Tetratricopeptide repeat domain"/>
    <property type="match status" value="1"/>
</dbReference>
<feature type="non-terminal residue" evidence="1">
    <location>
        <position position="201"/>
    </location>
</feature>
<reference evidence="2" key="1">
    <citation type="journal article" date="2019" name="Int. J. Syst. Evol. Microbiol.">
        <title>The Global Catalogue of Microorganisms (GCM) 10K type strain sequencing project: providing services to taxonomists for standard genome sequencing and annotation.</title>
        <authorList>
            <consortium name="The Broad Institute Genomics Platform"/>
            <consortium name="The Broad Institute Genome Sequencing Center for Infectious Disease"/>
            <person name="Wu L."/>
            <person name="Ma J."/>
        </authorList>
    </citation>
    <scope>NUCLEOTIDE SEQUENCE [LARGE SCALE GENOMIC DNA]</scope>
    <source>
        <strain evidence="2">CCUG 62974</strain>
    </source>
</reference>
<dbReference type="SMART" id="SM00028">
    <property type="entry name" value="TPR"/>
    <property type="match status" value="3"/>
</dbReference>
<dbReference type="PANTHER" id="PTHR10098">
    <property type="entry name" value="RAPSYN-RELATED"/>
    <property type="match status" value="1"/>
</dbReference>
<dbReference type="EMBL" id="JBHTHX010003283">
    <property type="protein sequence ID" value="MFD0891556.1"/>
    <property type="molecule type" value="Genomic_DNA"/>
</dbReference>
<feature type="non-terminal residue" evidence="1">
    <location>
        <position position="1"/>
    </location>
</feature>
<dbReference type="Proteomes" id="UP001597024">
    <property type="component" value="Unassembled WGS sequence"/>
</dbReference>
<dbReference type="Pfam" id="PF13374">
    <property type="entry name" value="TPR_10"/>
    <property type="match status" value="1"/>
</dbReference>
<dbReference type="InterPro" id="IPR019734">
    <property type="entry name" value="TPR_rpt"/>
</dbReference>
<accession>A0ABW3E881</accession>
<comment type="caution">
    <text evidence="1">The sequence shown here is derived from an EMBL/GenBank/DDBJ whole genome shotgun (WGS) entry which is preliminary data.</text>
</comment>
<keyword evidence="2" id="KW-1185">Reference proteome</keyword>
<evidence type="ECO:0000313" key="2">
    <source>
        <dbReference type="Proteomes" id="UP001597024"/>
    </source>
</evidence>
<gene>
    <name evidence="1" type="ORF">ACFQ08_43995</name>
</gene>
<dbReference type="Pfam" id="PF13424">
    <property type="entry name" value="TPR_12"/>
    <property type="match status" value="1"/>
</dbReference>
<proteinExistence type="predicted"/>